<dbReference type="Pfam" id="PF02316">
    <property type="entry name" value="HTH_Tnp_Mu_1"/>
    <property type="match status" value="1"/>
</dbReference>
<sequence>MKSKGFEMIQEWYEIKDLLGVGGLPTTVQGLTKKAKLENWQRKRILGVKGKVFEYYVGDMPESVQRALGFKATLQETAQEASLESQVNERLKTIDKIMAAVSTLEQKVKELEEPTLDSLPDTLDNAEKRLIRWFRQCNKDRQAMLLSSAEVLADMTLNEQKESPEPFTDRKIA</sequence>
<dbReference type="GO" id="GO:0003677">
    <property type="term" value="F:DNA binding"/>
    <property type="evidence" value="ECO:0007669"/>
    <property type="project" value="InterPro"/>
</dbReference>
<evidence type="ECO:0000313" key="2">
    <source>
        <dbReference type="EMBL" id="OOF88032.1"/>
    </source>
</evidence>
<evidence type="ECO:0000313" key="3">
    <source>
        <dbReference type="Proteomes" id="UP000189549"/>
    </source>
</evidence>
<organism evidence="2 3">
    <name type="scientific">Rodentibacter ratti</name>
    <dbReference type="NCBI Taxonomy" id="1906745"/>
    <lineage>
        <taxon>Bacteria</taxon>
        <taxon>Pseudomonadati</taxon>
        <taxon>Pseudomonadota</taxon>
        <taxon>Gammaproteobacteria</taxon>
        <taxon>Pasteurellales</taxon>
        <taxon>Pasteurellaceae</taxon>
        <taxon>Rodentibacter</taxon>
    </lineage>
</organism>
<name>A0A1V3LCM5_9PAST</name>
<protein>
    <submittedName>
        <fullName evidence="2">Ci repressor-like protein</fullName>
    </submittedName>
</protein>
<gene>
    <name evidence="2" type="ORF">BKG93_00055</name>
</gene>
<dbReference type="EMBL" id="MLAH01000002">
    <property type="protein sequence ID" value="OOF88032.1"/>
    <property type="molecule type" value="Genomic_DNA"/>
</dbReference>
<dbReference type="SUPFAM" id="SSF46955">
    <property type="entry name" value="Putative DNA-binding domain"/>
    <property type="match status" value="1"/>
</dbReference>
<dbReference type="Gene3D" id="1.10.10.10">
    <property type="entry name" value="Winged helix-like DNA-binding domain superfamily/Winged helix DNA-binding domain"/>
    <property type="match status" value="1"/>
</dbReference>
<dbReference type="InterPro" id="IPR036388">
    <property type="entry name" value="WH-like_DNA-bd_sf"/>
</dbReference>
<dbReference type="InterPro" id="IPR009061">
    <property type="entry name" value="DNA-bd_dom_put_sf"/>
</dbReference>
<reference evidence="2 3" key="1">
    <citation type="submission" date="2016-10" db="EMBL/GenBank/DDBJ databases">
        <title>Rodentibacter gen. nov. and new species.</title>
        <authorList>
            <person name="Christensen H."/>
        </authorList>
    </citation>
    <scope>NUCLEOTIDE SEQUENCE [LARGE SCALE GENOMIC DNA]</scope>
    <source>
        <strain evidence="2 3">Ppn157</strain>
    </source>
</reference>
<proteinExistence type="predicted"/>
<dbReference type="AlphaFoldDB" id="A0A1V3LCM5"/>
<accession>A0A1V3LCM5</accession>
<dbReference type="Proteomes" id="UP000189549">
    <property type="component" value="Unassembled WGS sequence"/>
</dbReference>
<dbReference type="InterPro" id="IPR003314">
    <property type="entry name" value="Mu-type_HTH"/>
</dbReference>
<feature type="domain" description="HTH Mu-type" evidence="1">
    <location>
        <begin position="9"/>
        <end position="76"/>
    </location>
</feature>
<dbReference type="PROSITE" id="PS51702">
    <property type="entry name" value="HTH_MU"/>
    <property type="match status" value="1"/>
</dbReference>
<evidence type="ECO:0000259" key="1">
    <source>
        <dbReference type="PROSITE" id="PS51702"/>
    </source>
</evidence>
<comment type="caution">
    <text evidence="2">The sequence shown here is derived from an EMBL/GenBank/DDBJ whole genome shotgun (WGS) entry which is preliminary data.</text>
</comment>